<keyword evidence="3 6" id="KW-1133">Transmembrane helix</keyword>
<feature type="transmembrane region" description="Helical" evidence="6">
    <location>
        <begin position="461"/>
        <end position="484"/>
    </location>
</feature>
<feature type="transmembrane region" description="Helical" evidence="6">
    <location>
        <begin position="174"/>
        <end position="196"/>
    </location>
</feature>
<reference evidence="8 9" key="1">
    <citation type="submission" date="2017-10" db="EMBL/GenBank/DDBJ databases">
        <title>Comparative genomics in systemic dimorphic fungi from Ajellomycetaceae.</title>
        <authorList>
            <person name="Munoz J.F."/>
            <person name="Mcewen J.G."/>
            <person name="Clay O.K."/>
            <person name="Cuomo C.A."/>
        </authorList>
    </citation>
    <scope>NUCLEOTIDE SEQUENCE [LARGE SCALE GENOMIC DNA]</scope>
    <source>
        <strain evidence="8 9">UAMH4076</strain>
    </source>
</reference>
<feature type="transmembrane region" description="Helical" evidence="6">
    <location>
        <begin position="52"/>
        <end position="69"/>
    </location>
</feature>
<proteinExistence type="predicted"/>
<dbReference type="GO" id="GO:0005886">
    <property type="term" value="C:plasma membrane"/>
    <property type="evidence" value="ECO:0007669"/>
    <property type="project" value="TreeGrafter"/>
</dbReference>
<accession>A0A2B7ZHH3</accession>
<gene>
    <name evidence="8" type="ORF">GX50_04752</name>
</gene>
<dbReference type="Pfam" id="PF05462">
    <property type="entry name" value="Dicty_CAR"/>
    <property type="match status" value="1"/>
</dbReference>
<evidence type="ECO:0000313" key="8">
    <source>
        <dbReference type="EMBL" id="PGH32452.1"/>
    </source>
</evidence>
<evidence type="ECO:0000256" key="6">
    <source>
        <dbReference type="SAM" id="Phobius"/>
    </source>
</evidence>
<dbReference type="PROSITE" id="PS50261">
    <property type="entry name" value="G_PROTEIN_RECEP_F2_4"/>
    <property type="match status" value="1"/>
</dbReference>
<feature type="compositionally biased region" description="Polar residues" evidence="5">
    <location>
        <begin position="279"/>
        <end position="321"/>
    </location>
</feature>
<organism evidence="8 9">
    <name type="scientific">[Emmonsia] crescens</name>
    <dbReference type="NCBI Taxonomy" id="73230"/>
    <lineage>
        <taxon>Eukaryota</taxon>
        <taxon>Fungi</taxon>
        <taxon>Dikarya</taxon>
        <taxon>Ascomycota</taxon>
        <taxon>Pezizomycotina</taxon>
        <taxon>Eurotiomycetes</taxon>
        <taxon>Eurotiomycetidae</taxon>
        <taxon>Onygenales</taxon>
        <taxon>Ajellomycetaceae</taxon>
        <taxon>Emergomyces</taxon>
    </lineage>
</organism>
<dbReference type="Proteomes" id="UP000226031">
    <property type="component" value="Unassembled WGS sequence"/>
</dbReference>
<comment type="caution">
    <text evidence="8">The sequence shown here is derived from an EMBL/GenBank/DDBJ whole genome shotgun (WGS) entry which is preliminary data.</text>
</comment>
<evidence type="ECO:0000256" key="3">
    <source>
        <dbReference type="ARBA" id="ARBA00022989"/>
    </source>
</evidence>
<dbReference type="GO" id="GO:0004930">
    <property type="term" value="F:G protein-coupled receptor activity"/>
    <property type="evidence" value="ECO:0007669"/>
    <property type="project" value="TreeGrafter"/>
</dbReference>
<evidence type="ECO:0000256" key="5">
    <source>
        <dbReference type="SAM" id="MobiDB-lite"/>
    </source>
</evidence>
<feature type="transmembrane region" description="Helical" evidence="6">
    <location>
        <begin position="89"/>
        <end position="110"/>
    </location>
</feature>
<feature type="transmembrane region" description="Helical" evidence="6">
    <location>
        <begin position="126"/>
        <end position="146"/>
    </location>
</feature>
<protein>
    <recommendedName>
        <fullName evidence="7">G-protein coupled receptors family 2 profile 2 domain-containing protein</fullName>
    </recommendedName>
</protein>
<name>A0A2B7ZHH3_9EURO</name>
<dbReference type="PANTHER" id="PTHR23112">
    <property type="entry name" value="G PROTEIN-COUPLED RECEPTOR 157-RELATED"/>
    <property type="match status" value="1"/>
</dbReference>
<dbReference type="EMBL" id="PDND01000092">
    <property type="protein sequence ID" value="PGH32452.1"/>
    <property type="molecule type" value="Genomic_DNA"/>
</dbReference>
<evidence type="ECO:0000256" key="1">
    <source>
        <dbReference type="ARBA" id="ARBA00004141"/>
    </source>
</evidence>
<feature type="transmembrane region" description="Helical" evidence="6">
    <location>
        <begin position="423"/>
        <end position="441"/>
    </location>
</feature>
<dbReference type="AlphaFoldDB" id="A0A2B7ZHH3"/>
<dbReference type="InterPro" id="IPR017981">
    <property type="entry name" value="GPCR_2-like_7TM"/>
</dbReference>
<keyword evidence="4 6" id="KW-0472">Membrane</keyword>
<sequence>MSSSVPTALSPRQLHAMESSARAMSAVSISASFLVIASFLWGKLFQTPVNRLMFYATWGNVLANIGTMIGRSGITRGDDSGICRCQAFLLQWFLPTNALWIFCMALNVYLTSSHRLRPSELKRLEWLYFIICYLIPLVPALTFLFVQTKANGPVYGNAVLWCWIRPEWMAFRFVFFYGPIWLIIIITISILLYEGIEVISKQKKIKQLSMETINDFPDKYQQWLRRGTAAGTLGIPPVTNVTVGTLSNEPANAATFERPPSSEDAQPFGERATRAREATPSTTMAFGTGQPLSETPNKTPGSARSNINLEQSPKQSSSTFIPVPTSSTIVTSQDESPANNQQQGTPVLSGTIDFEANDLGFDGLENRSSLRSVHTANRPERTYGGILLVHTQPSNLSQNRSLSSGHSILRHHTVERHDAAYMYMKRVALFFLSLFLTWERYFKTPSTINRIHRLCRPHEPVFGLALAASSFLSLQGFWNLIVYISTSFDAIKTLYATCRTKRQSPSEV</sequence>
<dbReference type="GO" id="GO:0007189">
    <property type="term" value="P:adenylate cyclase-activating G protein-coupled receptor signaling pathway"/>
    <property type="evidence" value="ECO:0007669"/>
    <property type="project" value="TreeGrafter"/>
</dbReference>
<evidence type="ECO:0000313" key="9">
    <source>
        <dbReference type="Proteomes" id="UP000226031"/>
    </source>
</evidence>
<dbReference type="VEuPathDB" id="FungiDB:EMCG_09475"/>
<feature type="transmembrane region" description="Helical" evidence="6">
    <location>
        <begin position="20"/>
        <end position="40"/>
    </location>
</feature>
<evidence type="ECO:0000259" key="7">
    <source>
        <dbReference type="PROSITE" id="PS50261"/>
    </source>
</evidence>
<evidence type="ECO:0000256" key="4">
    <source>
        <dbReference type="ARBA" id="ARBA00023136"/>
    </source>
</evidence>
<evidence type="ECO:0000256" key="2">
    <source>
        <dbReference type="ARBA" id="ARBA00022692"/>
    </source>
</evidence>
<dbReference type="GO" id="GO:0007166">
    <property type="term" value="P:cell surface receptor signaling pathway"/>
    <property type="evidence" value="ECO:0007669"/>
    <property type="project" value="InterPro"/>
</dbReference>
<feature type="region of interest" description="Disordered" evidence="5">
    <location>
        <begin position="251"/>
        <end position="321"/>
    </location>
</feature>
<dbReference type="Gene3D" id="1.20.1070.10">
    <property type="entry name" value="Rhodopsin 7-helix transmembrane proteins"/>
    <property type="match status" value="1"/>
</dbReference>
<dbReference type="PANTHER" id="PTHR23112:SF0">
    <property type="entry name" value="TRANSMEMBRANE PROTEIN 116"/>
    <property type="match status" value="1"/>
</dbReference>
<keyword evidence="2 6" id="KW-0812">Transmembrane</keyword>
<comment type="subcellular location">
    <subcellularLocation>
        <location evidence="1">Membrane</location>
        <topology evidence="1">Multi-pass membrane protein</topology>
    </subcellularLocation>
</comment>
<feature type="domain" description="G-protein coupled receptors family 2 profile 2" evidence="7">
    <location>
        <begin position="14"/>
        <end position="192"/>
    </location>
</feature>
<keyword evidence="9" id="KW-1185">Reference proteome</keyword>
<dbReference type="STRING" id="73230.A0A2B7ZHH3"/>